<accession>C4J606</accession>
<feature type="transmembrane region" description="Helical" evidence="1">
    <location>
        <begin position="41"/>
        <end position="60"/>
    </location>
</feature>
<reference evidence="2" key="2">
    <citation type="submission" date="2012-06" db="EMBL/GenBank/DDBJ databases">
        <authorList>
            <person name="Yu Y."/>
            <person name="Currie J."/>
            <person name="Lomeli R."/>
            <person name="Angelova A."/>
            <person name="Collura K."/>
            <person name="Wissotski M."/>
            <person name="Campos D."/>
            <person name="Kudrna D."/>
            <person name="Golser W."/>
            <person name="Ashely E."/>
            <person name="Descour A."/>
            <person name="Fernandes J."/>
            <person name="Soderlund C."/>
            <person name="Walbot V."/>
        </authorList>
    </citation>
    <scope>NUCLEOTIDE SEQUENCE</scope>
    <source>
        <strain evidence="2">B73</strain>
    </source>
</reference>
<name>C4J606_MAIZE</name>
<dbReference type="EMBL" id="BT086253">
    <property type="protein sequence ID" value="ACR36606.1"/>
    <property type="molecule type" value="mRNA"/>
</dbReference>
<evidence type="ECO:0000256" key="1">
    <source>
        <dbReference type="SAM" id="Phobius"/>
    </source>
</evidence>
<sequence>MDGVYIYSCVQNPIRKCQMNHFGNQVTLLRSLLSLRGRSPLILLVLMTCSIYSYIYVYILESTRTGVHQKRALCRSIHQWALGRRAS</sequence>
<organism evidence="2">
    <name type="scientific">Zea mays</name>
    <name type="common">Maize</name>
    <dbReference type="NCBI Taxonomy" id="4577"/>
    <lineage>
        <taxon>Eukaryota</taxon>
        <taxon>Viridiplantae</taxon>
        <taxon>Streptophyta</taxon>
        <taxon>Embryophyta</taxon>
        <taxon>Tracheophyta</taxon>
        <taxon>Spermatophyta</taxon>
        <taxon>Magnoliopsida</taxon>
        <taxon>Liliopsida</taxon>
        <taxon>Poales</taxon>
        <taxon>Poaceae</taxon>
        <taxon>PACMAD clade</taxon>
        <taxon>Panicoideae</taxon>
        <taxon>Andropogonodae</taxon>
        <taxon>Andropogoneae</taxon>
        <taxon>Tripsacinae</taxon>
        <taxon>Zea</taxon>
    </lineage>
</organism>
<keyword evidence="1" id="KW-0812">Transmembrane</keyword>
<keyword evidence="1" id="KW-0472">Membrane</keyword>
<reference evidence="2" key="1">
    <citation type="journal article" date="2009" name="PLoS Genet.">
        <title>Sequencing, mapping, and analysis of 27,455 maize full-length cDNAs.</title>
        <authorList>
            <person name="Soderlund C."/>
            <person name="Descour A."/>
            <person name="Kudrna D."/>
            <person name="Bomhoff M."/>
            <person name="Boyd L."/>
            <person name="Currie J."/>
            <person name="Angelova A."/>
            <person name="Collura K."/>
            <person name="Wissotski M."/>
            <person name="Ashley E."/>
            <person name="Morrow D."/>
            <person name="Fernandes J."/>
            <person name="Walbot V."/>
            <person name="Yu Y."/>
        </authorList>
    </citation>
    <scope>NUCLEOTIDE SEQUENCE</scope>
    <source>
        <strain evidence="2">B73</strain>
    </source>
</reference>
<proteinExistence type="evidence at transcript level"/>
<evidence type="ECO:0000313" key="2">
    <source>
        <dbReference type="EMBL" id="ACR36606.1"/>
    </source>
</evidence>
<keyword evidence="1" id="KW-1133">Transmembrane helix</keyword>
<protein>
    <submittedName>
        <fullName evidence="2">Uncharacterized protein</fullName>
    </submittedName>
</protein>
<dbReference type="AlphaFoldDB" id="C4J606"/>